<feature type="region of interest" description="Disordered" evidence="1">
    <location>
        <begin position="165"/>
        <end position="199"/>
    </location>
</feature>
<feature type="compositionally biased region" description="Polar residues" evidence="1">
    <location>
        <begin position="86"/>
        <end position="97"/>
    </location>
</feature>
<keyword evidence="4" id="KW-1185">Reference proteome</keyword>
<accession>A0ABR3VHY8</accession>
<feature type="compositionally biased region" description="Low complexity" evidence="1">
    <location>
        <begin position="174"/>
        <end position="199"/>
    </location>
</feature>
<sequence>MESPTHDPEKRPESHIPAPPPSRQPFKTYGQNYRYAETFHNPFPEVICVGPASAPAAVGVDVGVSGGISGAAATANTPTTTEYDTHSTSFDQDGTSPVSKEAAVREEAVWVELPETPWYKAISKRRWLVIIVCTVGITGVVLAILGAMNKLSGESANDVTAITAGNETSSSTMPSAISATSSGVSSSTRPISSSTPSTVPLIDCSSPETFLTSVTWVGTDVAKYKGEFAQASSPEACCRSCLGHPGQSNSGRQNNPRDDSNNQDVASGCAGWLYNATSTFTPCTKIAVLSPGKNARDNKDEDGTCPRGYADVTYFTVLDEDASKDAKKYAGVGGMGPCALEMQVQ</sequence>
<reference evidence="3 4" key="1">
    <citation type="journal article" date="2024" name="Commun. Biol.">
        <title>Comparative genomic analysis of thermophilic fungi reveals convergent evolutionary adaptations and gene losses.</title>
        <authorList>
            <person name="Steindorff A.S."/>
            <person name="Aguilar-Pontes M.V."/>
            <person name="Robinson A.J."/>
            <person name="Andreopoulos B."/>
            <person name="LaButti K."/>
            <person name="Kuo A."/>
            <person name="Mondo S."/>
            <person name="Riley R."/>
            <person name="Otillar R."/>
            <person name="Haridas S."/>
            <person name="Lipzen A."/>
            <person name="Grimwood J."/>
            <person name="Schmutz J."/>
            <person name="Clum A."/>
            <person name="Reid I.D."/>
            <person name="Moisan M.C."/>
            <person name="Butler G."/>
            <person name="Nguyen T.T.M."/>
            <person name="Dewar K."/>
            <person name="Conant G."/>
            <person name="Drula E."/>
            <person name="Henrissat B."/>
            <person name="Hansel C."/>
            <person name="Singer S."/>
            <person name="Hutchinson M.I."/>
            <person name="de Vries R.P."/>
            <person name="Natvig D.O."/>
            <person name="Powell A.J."/>
            <person name="Tsang A."/>
            <person name="Grigoriev I.V."/>
        </authorList>
    </citation>
    <scope>NUCLEOTIDE SEQUENCE [LARGE SCALE GENOMIC DNA]</scope>
    <source>
        <strain evidence="3 4">CBS 620.91</strain>
    </source>
</reference>
<evidence type="ECO:0000256" key="1">
    <source>
        <dbReference type="SAM" id="MobiDB-lite"/>
    </source>
</evidence>
<name>A0ABR3VHY8_HUMIN</name>
<organism evidence="3 4">
    <name type="scientific">Humicola insolens</name>
    <name type="common">Soft-rot fungus</name>
    <dbReference type="NCBI Taxonomy" id="85995"/>
    <lineage>
        <taxon>Eukaryota</taxon>
        <taxon>Fungi</taxon>
        <taxon>Dikarya</taxon>
        <taxon>Ascomycota</taxon>
        <taxon>Pezizomycotina</taxon>
        <taxon>Sordariomycetes</taxon>
        <taxon>Sordariomycetidae</taxon>
        <taxon>Sordariales</taxon>
        <taxon>Chaetomiaceae</taxon>
        <taxon>Mycothermus</taxon>
    </lineage>
</organism>
<dbReference type="EMBL" id="JAZGSY010000088">
    <property type="protein sequence ID" value="KAL1841061.1"/>
    <property type="molecule type" value="Genomic_DNA"/>
</dbReference>
<evidence type="ECO:0000256" key="2">
    <source>
        <dbReference type="SAM" id="Phobius"/>
    </source>
</evidence>
<comment type="caution">
    <text evidence="3">The sequence shown here is derived from an EMBL/GenBank/DDBJ whole genome shotgun (WGS) entry which is preliminary data.</text>
</comment>
<evidence type="ECO:0000313" key="3">
    <source>
        <dbReference type="EMBL" id="KAL1841061.1"/>
    </source>
</evidence>
<feature type="region of interest" description="Disordered" evidence="1">
    <location>
        <begin position="74"/>
        <end position="97"/>
    </location>
</feature>
<feature type="transmembrane region" description="Helical" evidence="2">
    <location>
        <begin position="127"/>
        <end position="148"/>
    </location>
</feature>
<evidence type="ECO:0000313" key="4">
    <source>
        <dbReference type="Proteomes" id="UP001583172"/>
    </source>
</evidence>
<dbReference type="Proteomes" id="UP001583172">
    <property type="component" value="Unassembled WGS sequence"/>
</dbReference>
<feature type="compositionally biased region" description="Basic and acidic residues" evidence="1">
    <location>
        <begin position="1"/>
        <end position="14"/>
    </location>
</feature>
<gene>
    <name evidence="3" type="ORF">VTJ49DRAFT_7445</name>
</gene>
<keyword evidence="2" id="KW-1133">Transmembrane helix</keyword>
<keyword evidence="2" id="KW-0472">Membrane</keyword>
<feature type="region of interest" description="Disordered" evidence="1">
    <location>
        <begin position="1"/>
        <end position="28"/>
    </location>
</feature>
<proteinExistence type="predicted"/>
<protein>
    <submittedName>
        <fullName evidence="3">Uncharacterized protein</fullName>
    </submittedName>
</protein>
<keyword evidence="2" id="KW-0812">Transmembrane</keyword>